<dbReference type="Pfam" id="PF13450">
    <property type="entry name" value="NAD_binding_8"/>
    <property type="match status" value="1"/>
</dbReference>
<dbReference type="SUPFAM" id="SSF51905">
    <property type="entry name" value="FAD/NAD(P)-binding domain"/>
    <property type="match status" value="2"/>
</dbReference>
<accession>A0A8H3IZ81</accession>
<evidence type="ECO:0000313" key="2">
    <source>
        <dbReference type="EMBL" id="CAF9934539.1"/>
    </source>
</evidence>
<name>A0A8H3IZ81_9LECA</name>
<proteinExistence type="inferred from homology"/>
<keyword evidence="3" id="KW-1185">Reference proteome</keyword>
<protein>
    <submittedName>
        <fullName evidence="2">Uncharacterized protein</fullName>
    </submittedName>
</protein>
<dbReference type="Gene3D" id="3.50.50.60">
    <property type="entry name" value="FAD/NAD(P)-binding domain"/>
    <property type="match status" value="2"/>
</dbReference>
<evidence type="ECO:0000313" key="3">
    <source>
        <dbReference type="Proteomes" id="UP000664203"/>
    </source>
</evidence>
<sequence>MEEPEFDETVDAIHHERPMRIICIGAGASGLCFAYKLQRSFRNFSLTIYEKNPGVSGTWYENTYPGCACDIPAHNYTFSFEPKHDWSSVYASSSEINDYFNGFSKKYCLDKYIKTRHQVSKACWSEEQGKWNVTIKDLISGQILEDSCDILIQAAGYLNNWAWPDIRGLDKFKGTMLHTAKWDNTVDLKGKQVGLIGNGPSGIQVLPAIQPIVKTLIAFIRSPAWVLPTIGTAQRVYSREEIEVFAEDSEKLTAHRKANETMMNSIFSVYLENSRLQKMLKARCINEMKQILQNDDLAEKFIPTYSVGCSRLTPSPGYLETMRKDNVTAVHSAVTELTESGCICENGEEFPLDVLVCATGFDTSYRTRFPIIGPDGTSLEHDWANELKCYLGIAAAGFPNYCMSLGPYSPVGAGSVIPLIETQIDHILKLVDRYQTERIHSFRPSPTAVSDFLAHTAHFMPRTVWSQTCRSPFKVPATGGVPSLWPGSTLHYMEALKDLRADDWEIRYWGNRFAFLGNGLSQAEFDPSCDLGYYVQERDESPWASRRKRREVLTRSGTQTERELHVPCRRDPEAIVLESKRECRAAEI</sequence>
<comment type="similarity">
    <text evidence="1">Belongs to the FAD-binding monooxygenase family.</text>
</comment>
<dbReference type="EMBL" id="CAJPDR010000382">
    <property type="protein sequence ID" value="CAF9934539.1"/>
    <property type="molecule type" value="Genomic_DNA"/>
</dbReference>
<organism evidence="2 3">
    <name type="scientific">Alectoria fallacina</name>
    <dbReference type="NCBI Taxonomy" id="1903189"/>
    <lineage>
        <taxon>Eukaryota</taxon>
        <taxon>Fungi</taxon>
        <taxon>Dikarya</taxon>
        <taxon>Ascomycota</taxon>
        <taxon>Pezizomycotina</taxon>
        <taxon>Lecanoromycetes</taxon>
        <taxon>OSLEUM clade</taxon>
        <taxon>Lecanoromycetidae</taxon>
        <taxon>Lecanorales</taxon>
        <taxon>Lecanorineae</taxon>
        <taxon>Parmeliaceae</taxon>
        <taxon>Alectoria</taxon>
    </lineage>
</organism>
<comment type="caution">
    <text evidence="2">The sequence shown here is derived from an EMBL/GenBank/DDBJ whole genome shotgun (WGS) entry which is preliminary data.</text>
</comment>
<reference evidence="2" key="1">
    <citation type="submission" date="2021-03" db="EMBL/GenBank/DDBJ databases">
        <authorList>
            <person name="Tagirdzhanova G."/>
        </authorList>
    </citation>
    <scope>NUCLEOTIDE SEQUENCE</scope>
</reference>
<dbReference type="OrthoDB" id="74360at2759"/>
<gene>
    <name evidence="2" type="ORF">ALECFALPRED_006018</name>
</gene>
<dbReference type="PANTHER" id="PTHR42877:SF8">
    <property type="entry name" value="MONOOXYGENASE"/>
    <property type="match status" value="1"/>
</dbReference>
<dbReference type="Proteomes" id="UP000664203">
    <property type="component" value="Unassembled WGS sequence"/>
</dbReference>
<dbReference type="AlphaFoldDB" id="A0A8H3IZ81"/>
<evidence type="ECO:0000256" key="1">
    <source>
        <dbReference type="ARBA" id="ARBA00010139"/>
    </source>
</evidence>
<dbReference type="InterPro" id="IPR051209">
    <property type="entry name" value="FAD-bind_Monooxygenase_sf"/>
</dbReference>
<dbReference type="InterPro" id="IPR036188">
    <property type="entry name" value="FAD/NAD-bd_sf"/>
</dbReference>
<dbReference type="PANTHER" id="PTHR42877">
    <property type="entry name" value="L-ORNITHINE N(5)-MONOOXYGENASE-RELATED"/>
    <property type="match status" value="1"/>
</dbReference>